<dbReference type="HOGENOM" id="CLU_053345_3_1_9"/>
<dbReference type="Pfam" id="PF07486">
    <property type="entry name" value="Hydrolase_2"/>
    <property type="match status" value="1"/>
</dbReference>
<evidence type="ECO:0000256" key="1">
    <source>
        <dbReference type="SAM" id="Phobius"/>
    </source>
</evidence>
<evidence type="ECO:0000259" key="2">
    <source>
        <dbReference type="Pfam" id="PF07486"/>
    </source>
</evidence>
<dbReference type="AlphaFoldDB" id="F4LVZ8"/>
<dbReference type="Gene3D" id="6.20.240.60">
    <property type="match status" value="1"/>
</dbReference>
<evidence type="ECO:0000313" key="4">
    <source>
        <dbReference type="Proteomes" id="UP000010802"/>
    </source>
</evidence>
<dbReference type="RefSeq" id="WP_013778589.1">
    <property type="nucleotide sequence ID" value="NC_015519.1"/>
</dbReference>
<accession>F4LVZ8</accession>
<dbReference type="EMBL" id="HF563609">
    <property type="protein sequence ID" value="CCP26412.1"/>
    <property type="molecule type" value="Genomic_DNA"/>
</dbReference>
<accession>L0S3M0</accession>
<reference evidence="4" key="1">
    <citation type="journal article" date="2013" name="Genome Announc.">
        <title>First genome sequence of a syntrophic acetate-oxidizing bacterium, Tepidanaerobacter acetatoxydans strain Re1.</title>
        <authorList>
            <person name="Manzoor S."/>
            <person name="Bongcam-Rudloff E."/>
            <person name="Schnurer A."/>
            <person name="Muller B."/>
        </authorList>
    </citation>
    <scope>NUCLEOTIDE SEQUENCE [LARGE SCALE GENOMIC DNA]</scope>
    <source>
        <strain evidence="4">Re1</strain>
    </source>
</reference>
<feature type="transmembrane region" description="Helical" evidence="1">
    <location>
        <begin position="7"/>
        <end position="25"/>
    </location>
</feature>
<gene>
    <name evidence="3" type="ordered locus">TEPIRE1_1635</name>
</gene>
<name>F4LVZ8_TEPAE</name>
<dbReference type="Proteomes" id="UP000010802">
    <property type="component" value="Chromosome"/>
</dbReference>
<dbReference type="OrthoDB" id="9785345at2"/>
<keyword evidence="1" id="KW-0812">Transmembrane</keyword>
<keyword evidence="1" id="KW-0472">Membrane</keyword>
<sequence length="158" mass="17622">MFKTKKLIISVIVLSVAVLIGFLSINCKAQTKSENYAVSSWEGDYTLLARLVAGEAEGEPYLGQVGVAAVIINRTKHPKFPTTIADVIYQPGAFESVSNGLIWSRYPSRNNFDAARQAMSGWDPTYGSVFFWNPYKSVSPWIWSRSIVTRIGRHVFAK</sequence>
<organism evidence="3 4">
    <name type="scientific">Tepidanaerobacter acetatoxydans (strain DSM 21804 / JCM 16047 / Re1)</name>
    <dbReference type="NCBI Taxonomy" id="1209989"/>
    <lineage>
        <taxon>Bacteria</taxon>
        <taxon>Bacillati</taxon>
        <taxon>Bacillota</taxon>
        <taxon>Clostridia</taxon>
        <taxon>Thermosediminibacterales</taxon>
        <taxon>Tepidanaerobacteraceae</taxon>
        <taxon>Tepidanaerobacter</taxon>
    </lineage>
</organism>
<proteinExistence type="predicted"/>
<keyword evidence="1" id="KW-1133">Transmembrane helix</keyword>
<dbReference type="KEGG" id="tae:TepiRe1_1635"/>
<dbReference type="GO" id="GO:0016787">
    <property type="term" value="F:hydrolase activity"/>
    <property type="evidence" value="ECO:0007669"/>
    <property type="project" value="UniProtKB-KW"/>
</dbReference>
<protein>
    <submittedName>
        <fullName evidence="3">Cell wall hydrolase SleB</fullName>
    </submittedName>
</protein>
<feature type="domain" description="Cell wall hydrolase SleB" evidence="2">
    <location>
        <begin position="58"/>
        <end position="157"/>
    </location>
</feature>
<dbReference type="PATRIC" id="fig|1209989.3.peg.1878"/>
<dbReference type="STRING" id="1209989.TepRe1_1520"/>
<dbReference type="Gene3D" id="1.10.10.2520">
    <property type="entry name" value="Cell wall hydrolase SleB, domain 1"/>
    <property type="match status" value="1"/>
</dbReference>
<dbReference type="InterPro" id="IPR042047">
    <property type="entry name" value="SleB_dom1"/>
</dbReference>
<keyword evidence="3" id="KW-0378">Hydrolase</keyword>
<keyword evidence="4" id="KW-1185">Reference proteome</keyword>
<dbReference type="InterPro" id="IPR011105">
    <property type="entry name" value="Cell_wall_hydrolase_SleB"/>
</dbReference>
<evidence type="ECO:0000313" key="3">
    <source>
        <dbReference type="EMBL" id="CCP26412.1"/>
    </source>
</evidence>
<dbReference type="eggNOG" id="COG3773">
    <property type="taxonomic scope" value="Bacteria"/>
</dbReference>
<dbReference type="KEGG" id="tep:TepRe1_1520"/>